<evidence type="ECO:0000256" key="10">
    <source>
        <dbReference type="ARBA" id="ARBA00023136"/>
    </source>
</evidence>
<keyword evidence="10 13" id="KW-0472">Membrane</keyword>
<dbReference type="STRING" id="34506.A0A090L346"/>
<dbReference type="Pfam" id="PF04140">
    <property type="entry name" value="ICMT"/>
    <property type="match status" value="1"/>
</dbReference>
<dbReference type="Gene3D" id="1.20.120.1630">
    <property type="match status" value="1"/>
</dbReference>
<evidence type="ECO:0000256" key="13">
    <source>
        <dbReference type="RuleBase" id="RU362022"/>
    </source>
</evidence>
<dbReference type="Proteomes" id="UP000035682">
    <property type="component" value="Unplaced"/>
</dbReference>
<keyword evidence="9 13" id="KW-1133">Transmembrane helix</keyword>
<evidence type="ECO:0000256" key="3">
    <source>
        <dbReference type="ARBA" id="ARBA00009140"/>
    </source>
</evidence>
<dbReference type="InterPro" id="IPR025770">
    <property type="entry name" value="PPMT_MeTrfase"/>
</dbReference>
<feature type="transmembrane region" description="Helical" evidence="13">
    <location>
        <begin position="52"/>
        <end position="69"/>
    </location>
</feature>
<evidence type="ECO:0000256" key="2">
    <source>
        <dbReference type="ARBA" id="ARBA00004141"/>
    </source>
</evidence>
<comment type="subcellular location">
    <subcellularLocation>
        <location evidence="13">Endoplasmic reticulum membrane</location>
        <topology evidence="13">Multi-pass membrane protein</topology>
    </subcellularLocation>
    <subcellularLocation>
        <location evidence="2">Membrane</location>
        <topology evidence="2">Multi-pass membrane protein</topology>
    </subcellularLocation>
</comment>
<evidence type="ECO:0000313" key="14">
    <source>
        <dbReference type="EMBL" id="CEF64191.1"/>
    </source>
</evidence>
<dbReference type="InterPro" id="IPR007269">
    <property type="entry name" value="ICMT_MeTrfase"/>
</dbReference>
<keyword evidence="5 13" id="KW-0489">Methyltransferase</keyword>
<comment type="function">
    <text evidence="11">Catalyzes the post-translational methylation of isoprenylated C-terminal cysteine residues.</text>
</comment>
<dbReference type="EMBL" id="LN609528">
    <property type="protein sequence ID" value="CEF64191.1"/>
    <property type="molecule type" value="Genomic_DNA"/>
</dbReference>
<dbReference type="GO" id="GO:0004671">
    <property type="term" value="F:protein C-terminal S-isoprenylcysteine carboxyl O-methyltransferase activity"/>
    <property type="evidence" value="ECO:0007669"/>
    <property type="project" value="UniProtKB-EC"/>
</dbReference>
<organism evidence="14">
    <name type="scientific">Strongyloides ratti</name>
    <name type="common">Parasitic roundworm</name>
    <dbReference type="NCBI Taxonomy" id="34506"/>
    <lineage>
        <taxon>Eukaryota</taxon>
        <taxon>Metazoa</taxon>
        <taxon>Ecdysozoa</taxon>
        <taxon>Nematoda</taxon>
        <taxon>Chromadorea</taxon>
        <taxon>Rhabditida</taxon>
        <taxon>Tylenchina</taxon>
        <taxon>Panagrolaimomorpha</taxon>
        <taxon>Strongyloidoidea</taxon>
        <taxon>Strongyloididae</taxon>
        <taxon>Strongyloides</taxon>
    </lineage>
</organism>
<keyword evidence="13" id="KW-0256">Endoplasmic reticulum</keyword>
<dbReference type="OrthoDB" id="422086at2759"/>
<feature type="transmembrane region" description="Helical" evidence="13">
    <location>
        <begin position="24"/>
        <end position="46"/>
    </location>
</feature>
<evidence type="ECO:0000256" key="4">
    <source>
        <dbReference type="ARBA" id="ARBA00012151"/>
    </source>
</evidence>
<evidence type="ECO:0000256" key="12">
    <source>
        <dbReference type="ARBA" id="ARBA00023656"/>
    </source>
</evidence>
<keyword evidence="6 14" id="KW-0808">Transferase</keyword>
<dbReference type="GO" id="GO:0005789">
    <property type="term" value="C:endoplasmic reticulum membrane"/>
    <property type="evidence" value="ECO:0007669"/>
    <property type="project" value="UniProtKB-SubCell"/>
</dbReference>
<comment type="catalytic activity">
    <reaction evidence="1 13">
        <text>[protein]-C-terminal S-[(2E,6E)-farnesyl]-L-cysteine + S-adenosyl-L-methionine = [protein]-C-terminal S-[(2E,6E)-farnesyl]-L-cysteine methyl ester + S-adenosyl-L-homocysteine</text>
        <dbReference type="Rhea" id="RHEA:21672"/>
        <dbReference type="Rhea" id="RHEA-COMP:12125"/>
        <dbReference type="Rhea" id="RHEA-COMP:12126"/>
        <dbReference type="ChEBI" id="CHEBI:57856"/>
        <dbReference type="ChEBI" id="CHEBI:59789"/>
        <dbReference type="ChEBI" id="CHEBI:90510"/>
        <dbReference type="ChEBI" id="CHEBI:90511"/>
        <dbReference type="EC" id="2.1.1.100"/>
    </reaction>
</comment>
<dbReference type="EC" id="2.1.1.100" evidence="4 13"/>
<dbReference type="PROSITE" id="PS51564">
    <property type="entry name" value="SAM_ICMT"/>
    <property type="match status" value="1"/>
</dbReference>
<keyword evidence="8 13" id="KW-0812">Transmembrane</keyword>
<dbReference type="GeneID" id="36376556"/>
<dbReference type="RefSeq" id="XP_024503392.1">
    <property type="nucleotide sequence ID" value="XM_024649523.1"/>
</dbReference>
<evidence type="ECO:0000256" key="5">
    <source>
        <dbReference type="ARBA" id="ARBA00022603"/>
    </source>
</evidence>
<evidence type="ECO:0000313" key="15">
    <source>
        <dbReference type="Proteomes" id="UP000035682"/>
    </source>
</evidence>
<evidence type="ECO:0000256" key="9">
    <source>
        <dbReference type="ARBA" id="ARBA00022989"/>
    </source>
</evidence>
<evidence type="ECO:0000256" key="6">
    <source>
        <dbReference type="ARBA" id="ARBA00022679"/>
    </source>
</evidence>
<keyword evidence="7 13" id="KW-0949">S-adenosyl-L-methionine</keyword>
<reference evidence="14 15" key="1">
    <citation type="submission" date="2014-09" db="EMBL/GenBank/DDBJ databases">
        <authorList>
            <person name="Martin A.A."/>
        </authorList>
    </citation>
    <scope>NUCLEOTIDE SEQUENCE</scope>
    <source>
        <strain evidence="15">ED321</strain>
        <strain evidence="14">ED321 Heterogonic</strain>
    </source>
</reference>
<proteinExistence type="inferred from homology"/>
<reference evidence="16" key="2">
    <citation type="submission" date="2020-12" db="UniProtKB">
        <authorList>
            <consortium name="WormBaseParasite"/>
        </authorList>
    </citation>
    <scope>IDENTIFICATION</scope>
</reference>
<feature type="transmembrane region" description="Helical" evidence="13">
    <location>
        <begin position="145"/>
        <end position="164"/>
    </location>
</feature>
<accession>A0A090L346</accession>
<protein>
    <recommendedName>
        <fullName evidence="12 13">Protein-S-isoprenylcysteine O-methyltransferase</fullName>
        <ecNumber evidence="4 13">2.1.1.100</ecNumber>
    </recommendedName>
</protein>
<dbReference type="WormBase" id="SRAE_1000244600">
    <property type="protein sequence ID" value="SRP12086"/>
    <property type="gene ID" value="WBGene00259061"/>
</dbReference>
<comment type="similarity">
    <text evidence="3 13">Belongs to the class VI-like SAM-binding methyltransferase superfamily. Isoprenylcysteine carboxyl methyltransferase family.</text>
</comment>
<evidence type="ECO:0000256" key="11">
    <source>
        <dbReference type="ARBA" id="ARBA00023572"/>
    </source>
</evidence>
<evidence type="ECO:0000256" key="1">
    <source>
        <dbReference type="ARBA" id="ARBA00001450"/>
    </source>
</evidence>
<dbReference type="WBParaSite" id="SRAE_1000244600.1">
    <property type="protein sequence ID" value="SRAE_1000244600.1"/>
    <property type="gene ID" value="WBGene00259061"/>
</dbReference>
<evidence type="ECO:0000313" key="16">
    <source>
        <dbReference type="WBParaSite" id="SRAE_1000244600.1"/>
    </source>
</evidence>
<dbReference type="PANTHER" id="PTHR12714">
    <property type="entry name" value="PROTEIN-S ISOPRENYLCYSTEINE O-METHYLTRANSFERASE"/>
    <property type="match status" value="1"/>
</dbReference>
<gene>
    <name evidence="14 16 17" type="ORF">SRAE_1000244600</name>
</gene>
<name>A0A090L346_STRRB</name>
<dbReference type="PANTHER" id="PTHR12714:SF9">
    <property type="entry name" value="PROTEIN-S-ISOPRENYLCYSTEINE O-METHYLTRANSFERASE"/>
    <property type="match status" value="1"/>
</dbReference>
<dbReference type="CTD" id="36376556"/>
<sequence>MLIARRIQPFLPIFILRNFYLRNLFLDENVSLGFYYYILTFIYSIIVGPFDTINKLLINVIILIILCYLPKELKHLIYSFQGGLLGTLQGNALILLLKNINNINVEIFLIYLNILIFFHISEFIFMGMSNPRSINGSSFLLDHSIAYWCAIIFSWIEFCLEIYFFSYIKVRWISIIGLVLVIFGEIIRKTAIIQAAISFTHQVANTKLPHHRLVTHGVYSFVRHPAYLGWFFYSCEERLLIEFFREQYRQYQSNVPSGIPFVKGYQC</sequence>
<dbReference type="GO" id="GO:0032259">
    <property type="term" value="P:methylation"/>
    <property type="evidence" value="ECO:0007669"/>
    <property type="project" value="UniProtKB-KW"/>
</dbReference>
<dbReference type="AlphaFoldDB" id="A0A090L346"/>
<evidence type="ECO:0000256" key="7">
    <source>
        <dbReference type="ARBA" id="ARBA00022691"/>
    </source>
</evidence>
<feature type="transmembrane region" description="Helical" evidence="13">
    <location>
        <begin position="103"/>
        <end position="125"/>
    </location>
</feature>
<evidence type="ECO:0000313" key="17">
    <source>
        <dbReference type="WormBase" id="SRAE_1000244600"/>
    </source>
</evidence>
<evidence type="ECO:0000256" key="8">
    <source>
        <dbReference type="ARBA" id="ARBA00022692"/>
    </source>
</evidence>
<keyword evidence="15" id="KW-1185">Reference proteome</keyword>